<keyword evidence="2" id="KW-1185">Reference proteome</keyword>
<comment type="caution">
    <text evidence="1">The sequence shown here is derived from an EMBL/GenBank/DDBJ whole genome shotgun (WGS) entry which is preliminary data.</text>
</comment>
<sequence>MQMNPPERVRPLVCGRRECHPALVTSLGPTWAAATGQDTVEDWVDARLRSRWGAEGADFDQEGLCFELREALNDGLPVGWALDENRFVGPDPMPEDALDLVRDAIDGIDFWGIAQSYDNGD</sequence>
<name>A0ABP9PP15_9PSEU</name>
<proteinExistence type="predicted"/>
<dbReference type="EMBL" id="BAABJP010000004">
    <property type="protein sequence ID" value="GAA5149693.1"/>
    <property type="molecule type" value="Genomic_DNA"/>
</dbReference>
<reference evidence="2" key="1">
    <citation type="journal article" date="2019" name="Int. J. Syst. Evol. Microbiol.">
        <title>The Global Catalogue of Microorganisms (GCM) 10K type strain sequencing project: providing services to taxonomists for standard genome sequencing and annotation.</title>
        <authorList>
            <consortium name="The Broad Institute Genomics Platform"/>
            <consortium name="The Broad Institute Genome Sequencing Center for Infectious Disease"/>
            <person name="Wu L."/>
            <person name="Ma J."/>
        </authorList>
    </citation>
    <scope>NUCLEOTIDE SEQUENCE [LARGE SCALE GENOMIC DNA]</scope>
    <source>
        <strain evidence="2">JCM 18303</strain>
    </source>
</reference>
<gene>
    <name evidence="1" type="ORF">GCM10023321_13970</name>
</gene>
<evidence type="ECO:0000313" key="1">
    <source>
        <dbReference type="EMBL" id="GAA5149693.1"/>
    </source>
</evidence>
<evidence type="ECO:0000313" key="2">
    <source>
        <dbReference type="Proteomes" id="UP001428817"/>
    </source>
</evidence>
<organism evidence="1 2">
    <name type="scientific">Pseudonocardia eucalypti</name>
    <dbReference type="NCBI Taxonomy" id="648755"/>
    <lineage>
        <taxon>Bacteria</taxon>
        <taxon>Bacillati</taxon>
        <taxon>Actinomycetota</taxon>
        <taxon>Actinomycetes</taxon>
        <taxon>Pseudonocardiales</taxon>
        <taxon>Pseudonocardiaceae</taxon>
        <taxon>Pseudonocardia</taxon>
    </lineage>
</organism>
<protein>
    <submittedName>
        <fullName evidence="1">Uncharacterized protein</fullName>
    </submittedName>
</protein>
<dbReference type="Proteomes" id="UP001428817">
    <property type="component" value="Unassembled WGS sequence"/>
</dbReference>
<accession>A0ABP9PP15</accession>